<name>A0A9P7XHB2_9FUNG</name>
<dbReference type="AlphaFoldDB" id="A0A9P7XHB2"/>
<dbReference type="OrthoDB" id="5340906at2759"/>
<reference evidence="2" key="1">
    <citation type="submission" date="2021-06" db="EMBL/GenBank/DDBJ databases">
        <title>Genome Sequence of Mortierella hyaline Strain SCG-10, a Cold-Adapted, Nitrate-Reducing Fungus Isolated from Soil in Minnesota, USA.</title>
        <authorList>
            <person name="Aldossari N."/>
        </authorList>
    </citation>
    <scope>NUCLEOTIDE SEQUENCE</scope>
    <source>
        <strain evidence="2">SCG-10</strain>
    </source>
</reference>
<protein>
    <submittedName>
        <fullName evidence="2">Uncharacterized protein</fullName>
    </submittedName>
</protein>
<evidence type="ECO:0000313" key="2">
    <source>
        <dbReference type="EMBL" id="KAG9061325.1"/>
    </source>
</evidence>
<sequence>MNKESGKEHVSFGNFVRHFDLTDRDSATKAYTALIDSPLLRSERRNKLQSAFRDFLDNHAERFWAELESQVCSEITAKQAGATAQKVGVKQAEISYTKYFANVDESVRASVTLSPDDVVYDIIANADQANEQQATSTTAYLKRDVDGDVTFAMVIDLAVEDVEAEITDEAITGALPSATLSSRTTSSTSPTAPALSSSQKCRKSFTKKNRRSLEGRYQALGEKWILASGTIVEDVLYTAGSDEDCASFSFMLDLDDAKTKVLFSEEDWEEIISDLPPYEHYGKGAGEYLDKCMEVASREDMRKILEKRQDDPECKIIYYCMDQWNQDIGTVDRKKIGVKADFLWRTISSPGIDWSVGESATVWDPASMKYRNEGVFKLPRQLHDILVARTSEAGGVDSLRKDVHAELEEVPEQGE</sequence>
<feature type="region of interest" description="Disordered" evidence="1">
    <location>
        <begin position="179"/>
        <end position="207"/>
    </location>
</feature>
<evidence type="ECO:0000256" key="1">
    <source>
        <dbReference type="SAM" id="MobiDB-lite"/>
    </source>
</evidence>
<dbReference type="Proteomes" id="UP000707451">
    <property type="component" value="Unassembled WGS sequence"/>
</dbReference>
<organism evidence="2 3">
    <name type="scientific">Linnemannia hyalina</name>
    <dbReference type="NCBI Taxonomy" id="64524"/>
    <lineage>
        <taxon>Eukaryota</taxon>
        <taxon>Fungi</taxon>
        <taxon>Fungi incertae sedis</taxon>
        <taxon>Mucoromycota</taxon>
        <taxon>Mortierellomycotina</taxon>
        <taxon>Mortierellomycetes</taxon>
        <taxon>Mortierellales</taxon>
        <taxon>Mortierellaceae</taxon>
        <taxon>Linnemannia</taxon>
    </lineage>
</organism>
<dbReference type="EMBL" id="JAHRHY010000024">
    <property type="protein sequence ID" value="KAG9061325.1"/>
    <property type="molecule type" value="Genomic_DNA"/>
</dbReference>
<gene>
    <name evidence="2" type="ORF">KI688_007303</name>
</gene>
<keyword evidence="3" id="KW-1185">Reference proteome</keyword>
<comment type="caution">
    <text evidence="2">The sequence shown here is derived from an EMBL/GenBank/DDBJ whole genome shotgun (WGS) entry which is preliminary data.</text>
</comment>
<evidence type="ECO:0000313" key="3">
    <source>
        <dbReference type="Proteomes" id="UP000707451"/>
    </source>
</evidence>
<accession>A0A9P7XHB2</accession>
<feature type="compositionally biased region" description="Low complexity" evidence="1">
    <location>
        <begin position="179"/>
        <end position="198"/>
    </location>
</feature>
<proteinExistence type="predicted"/>